<keyword evidence="3" id="KW-0862">Zinc</keyword>
<protein>
    <submittedName>
        <fullName evidence="7">Uncharacterized protein</fullName>
    </submittedName>
</protein>
<keyword evidence="8" id="KW-1185">Reference proteome</keyword>
<proteinExistence type="predicted"/>
<evidence type="ECO:0000256" key="2">
    <source>
        <dbReference type="ARBA" id="ARBA00022771"/>
    </source>
</evidence>
<evidence type="ECO:0000313" key="8">
    <source>
        <dbReference type="Proteomes" id="UP000594220"/>
    </source>
</evidence>
<dbReference type="CDD" id="cd19769">
    <property type="entry name" value="Bbox2_TRIM16-like"/>
    <property type="match status" value="2"/>
</dbReference>
<accession>A0A7M4EI00</accession>
<dbReference type="PROSITE" id="PS50119">
    <property type="entry name" value="ZF_BBOX"/>
    <property type="match status" value="2"/>
</dbReference>
<reference evidence="7" key="1">
    <citation type="submission" date="2025-08" db="UniProtKB">
        <authorList>
            <consortium name="Ensembl"/>
        </authorList>
    </citation>
    <scope>IDENTIFICATION</scope>
</reference>
<dbReference type="InterPro" id="IPR013083">
    <property type="entry name" value="Znf_RING/FYVE/PHD"/>
</dbReference>
<dbReference type="AlphaFoldDB" id="A0A7M4EI00"/>
<evidence type="ECO:0000256" key="1">
    <source>
        <dbReference type="ARBA" id="ARBA00022723"/>
    </source>
</evidence>
<organism evidence="7 8">
    <name type="scientific">Crocodylus porosus</name>
    <name type="common">Saltwater crocodile</name>
    <name type="synonym">Estuarine crocodile</name>
    <dbReference type="NCBI Taxonomy" id="8502"/>
    <lineage>
        <taxon>Eukaryota</taxon>
        <taxon>Metazoa</taxon>
        <taxon>Chordata</taxon>
        <taxon>Craniata</taxon>
        <taxon>Vertebrata</taxon>
        <taxon>Euteleostomi</taxon>
        <taxon>Archelosauria</taxon>
        <taxon>Archosauria</taxon>
        <taxon>Crocodylia</taxon>
        <taxon>Longirostres</taxon>
        <taxon>Crocodylidae</taxon>
        <taxon>Crocodylus</taxon>
    </lineage>
</organism>
<dbReference type="Proteomes" id="UP000594220">
    <property type="component" value="Unplaced"/>
</dbReference>
<dbReference type="SUPFAM" id="SSF57850">
    <property type="entry name" value="RING/U-box"/>
    <property type="match status" value="1"/>
</dbReference>
<dbReference type="Gene3D" id="3.30.40.10">
    <property type="entry name" value="Zinc/RING finger domain, C3HC4 (zinc finger)"/>
    <property type="match status" value="1"/>
</dbReference>
<dbReference type="InterPro" id="IPR001841">
    <property type="entry name" value="Znf_RING"/>
</dbReference>
<dbReference type="InterPro" id="IPR027370">
    <property type="entry name" value="Znf-RING_euk"/>
</dbReference>
<evidence type="ECO:0000256" key="3">
    <source>
        <dbReference type="ARBA" id="ARBA00022833"/>
    </source>
</evidence>
<evidence type="ECO:0000313" key="7">
    <source>
        <dbReference type="Ensembl" id="ENSCPRP00005010113.1"/>
    </source>
</evidence>
<name>A0A7M4EI00_CROPO</name>
<dbReference type="InterPro" id="IPR051051">
    <property type="entry name" value="E3_ubiq-ligase_TRIM/RNF"/>
</dbReference>
<keyword evidence="2 4" id="KW-0863">Zinc-finger</keyword>
<dbReference type="PROSITE" id="PS00518">
    <property type="entry name" value="ZF_RING_1"/>
    <property type="match status" value="1"/>
</dbReference>
<dbReference type="PANTHER" id="PTHR25465">
    <property type="entry name" value="B-BOX DOMAIN CONTAINING"/>
    <property type="match status" value="1"/>
</dbReference>
<dbReference type="Gene3D" id="3.30.160.60">
    <property type="entry name" value="Classic Zinc Finger"/>
    <property type="match status" value="2"/>
</dbReference>
<dbReference type="Pfam" id="PF13445">
    <property type="entry name" value="zf-RING_UBOX"/>
    <property type="match status" value="1"/>
</dbReference>
<dbReference type="SUPFAM" id="SSF57845">
    <property type="entry name" value="B-box zinc-binding domain"/>
    <property type="match status" value="2"/>
</dbReference>
<feature type="domain" description="B box-type" evidence="6">
    <location>
        <begin position="136"/>
        <end position="177"/>
    </location>
</feature>
<evidence type="ECO:0000259" key="5">
    <source>
        <dbReference type="PROSITE" id="PS50089"/>
    </source>
</evidence>
<dbReference type="SMART" id="SM00184">
    <property type="entry name" value="RING"/>
    <property type="match status" value="1"/>
</dbReference>
<feature type="domain" description="B box-type" evidence="6">
    <location>
        <begin position="66"/>
        <end position="107"/>
    </location>
</feature>
<dbReference type="InterPro" id="IPR017907">
    <property type="entry name" value="Znf_RING_CS"/>
</dbReference>
<sequence>MEDTTTVTESLEEELSCPLCLDIYKDPVSLSCGHTFCQECVQKVISAHQQKRWETYSFLPCDFSQKGHILCPKHGKVFSAFCQNDLTCICVTCHITSYHKGHHIISLKEASHLSKHNARATQRNHVLVEPSTGKSLEERRCSEHSKLVECYCVDDLACICVLCYIAGSHKGHNIITLKEAWDKELVRSKFRESGVF</sequence>
<dbReference type="GO" id="GO:0008270">
    <property type="term" value="F:zinc ion binding"/>
    <property type="evidence" value="ECO:0007669"/>
    <property type="project" value="UniProtKB-KW"/>
</dbReference>
<dbReference type="PANTHER" id="PTHR25465:SF77">
    <property type="entry name" value="E3 UBIQUITIN_ISG15 LIGASE TRIM25"/>
    <property type="match status" value="1"/>
</dbReference>
<feature type="domain" description="RING-type" evidence="5">
    <location>
        <begin position="17"/>
        <end position="74"/>
    </location>
</feature>
<evidence type="ECO:0000259" key="6">
    <source>
        <dbReference type="PROSITE" id="PS50119"/>
    </source>
</evidence>
<dbReference type="Ensembl" id="ENSCPRT00005011913.1">
    <property type="protein sequence ID" value="ENSCPRP00005010113.1"/>
    <property type="gene ID" value="ENSCPRG00005007214.1"/>
</dbReference>
<dbReference type="GeneTree" id="ENSGT01030000234583"/>
<evidence type="ECO:0000256" key="4">
    <source>
        <dbReference type="PROSITE-ProRule" id="PRU00024"/>
    </source>
</evidence>
<dbReference type="Pfam" id="PF00643">
    <property type="entry name" value="zf-B_box"/>
    <property type="match status" value="2"/>
</dbReference>
<dbReference type="SMART" id="SM00336">
    <property type="entry name" value="BBOX"/>
    <property type="match status" value="2"/>
</dbReference>
<dbReference type="PROSITE" id="PS50089">
    <property type="entry name" value="ZF_RING_2"/>
    <property type="match status" value="1"/>
</dbReference>
<dbReference type="InterPro" id="IPR000315">
    <property type="entry name" value="Znf_B-box"/>
</dbReference>
<dbReference type="OMA" id="FLCLMDE"/>
<keyword evidence="1" id="KW-0479">Metal-binding</keyword>
<reference evidence="7" key="2">
    <citation type="submission" date="2025-09" db="UniProtKB">
        <authorList>
            <consortium name="Ensembl"/>
        </authorList>
    </citation>
    <scope>IDENTIFICATION</scope>
</reference>